<dbReference type="Proteomes" id="UP001375812">
    <property type="component" value="Unassembled WGS sequence"/>
</dbReference>
<protein>
    <submittedName>
        <fullName evidence="1">Uncharacterized protein</fullName>
    </submittedName>
</protein>
<evidence type="ECO:0000313" key="1">
    <source>
        <dbReference type="EMBL" id="MEJ5019271.1"/>
    </source>
</evidence>
<comment type="caution">
    <text evidence="1">The sequence shown here is derived from an EMBL/GenBank/DDBJ whole genome shotgun (WGS) entry which is preliminary data.</text>
</comment>
<keyword evidence="2" id="KW-1185">Reference proteome</keyword>
<reference evidence="1 2" key="1">
    <citation type="submission" date="2023-12" db="EMBL/GenBank/DDBJ databases">
        <title>Gut-associated functions are favored during microbiome assembly across C. elegans life.</title>
        <authorList>
            <person name="Zimmermann J."/>
        </authorList>
    </citation>
    <scope>NUCLEOTIDE SEQUENCE [LARGE SCALE GENOMIC DNA]</scope>
    <source>
        <strain evidence="1 2">MYb71</strain>
    </source>
</reference>
<dbReference type="RefSeq" id="WP_146114427.1">
    <property type="nucleotide sequence ID" value="NZ_JBBGZH010000001.1"/>
</dbReference>
<evidence type="ECO:0000313" key="2">
    <source>
        <dbReference type="Proteomes" id="UP001375812"/>
    </source>
</evidence>
<name>A0ABU8PCS7_9HYPH</name>
<gene>
    <name evidence="1" type="ORF">WH297_05900</name>
</gene>
<dbReference type="EMBL" id="JBBGZH010000001">
    <property type="protein sequence ID" value="MEJ5019271.1"/>
    <property type="molecule type" value="Genomic_DNA"/>
</dbReference>
<sequence length="221" mass="24344">MKIESKYSIGDKVYRGSTVANKKQRPCPDCLGTRKWKATSPAGTDYEFSCPRCGSSYRGNHEMSLDYSLFEPSITKLTIGSVQFNSAEGAHDHGFRYMCVETGVGSGSVYKENDLHLSEADAIAAAQLIANDQNQTVDWVVKQFNKTLEISDYQLGSAALKLASDKAHASRSMLYRLQDLFEQIKEAGDKAEILEAISDYVEHDWQNDKAKALEVALGGAA</sequence>
<organism evidence="1 2">
    <name type="scientific">Ochrobactrum vermis</name>
    <dbReference type="NCBI Taxonomy" id="1827297"/>
    <lineage>
        <taxon>Bacteria</taxon>
        <taxon>Pseudomonadati</taxon>
        <taxon>Pseudomonadota</taxon>
        <taxon>Alphaproteobacteria</taxon>
        <taxon>Hyphomicrobiales</taxon>
        <taxon>Brucellaceae</taxon>
        <taxon>Brucella/Ochrobactrum group</taxon>
        <taxon>Ochrobactrum</taxon>
    </lineage>
</organism>
<proteinExistence type="predicted"/>
<accession>A0ABU8PCS7</accession>